<sequence length="126" mass="14347">MFICQRLLPVTTTRSALLASPVIRAIPSHRLMRLQNMFHDERLLNAFRQTTIPSMQPFHPALPPVSSTKRLFSTVEDDEEKNINARKSSLIQRFKESYAIYGKVVLVIHGLTSCVWFASAFAVASW</sequence>
<keyword evidence="3" id="KW-1185">Reference proteome</keyword>
<gene>
    <name evidence="2" type="ORF">PHET_12308</name>
</gene>
<evidence type="ECO:0000256" key="1">
    <source>
        <dbReference type="SAM" id="Phobius"/>
    </source>
</evidence>
<evidence type="ECO:0008006" key="4">
    <source>
        <dbReference type="Google" id="ProtNLM"/>
    </source>
</evidence>
<evidence type="ECO:0000313" key="2">
    <source>
        <dbReference type="EMBL" id="KAF5394059.1"/>
    </source>
</evidence>
<proteinExistence type="predicted"/>
<dbReference type="EMBL" id="LUCH01021790">
    <property type="protein sequence ID" value="KAF5394059.1"/>
    <property type="molecule type" value="Genomic_DNA"/>
</dbReference>
<reference evidence="2" key="1">
    <citation type="submission" date="2019-05" db="EMBL/GenBank/DDBJ databases">
        <title>Annotation for the trematode Paragonimus heterotremus.</title>
        <authorList>
            <person name="Choi Y.-J."/>
        </authorList>
    </citation>
    <scope>NUCLEOTIDE SEQUENCE</scope>
    <source>
        <strain evidence="2">LC</strain>
    </source>
</reference>
<dbReference type="Proteomes" id="UP000748531">
    <property type="component" value="Unassembled WGS sequence"/>
</dbReference>
<dbReference type="OrthoDB" id="5874039at2759"/>
<keyword evidence="1" id="KW-1133">Transmembrane helix</keyword>
<keyword evidence="1" id="KW-0812">Transmembrane</keyword>
<name>A0A8J4WC79_9TREM</name>
<organism evidence="2 3">
    <name type="scientific">Paragonimus heterotremus</name>
    <dbReference type="NCBI Taxonomy" id="100268"/>
    <lineage>
        <taxon>Eukaryota</taxon>
        <taxon>Metazoa</taxon>
        <taxon>Spiralia</taxon>
        <taxon>Lophotrochozoa</taxon>
        <taxon>Platyhelminthes</taxon>
        <taxon>Trematoda</taxon>
        <taxon>Digenea</taxon>
        <taxon>Plagiorchiida</taxon>
        <taxon>Troglotremata</taxon>
        <taxon>Troglotrematidae</taxon>
        <taxon>Paragonimus</taxon>
    </lineage>
</organism>
<comment type="caution">
    <text evidence="2">The sequence shown here is derived from an EMBL/GenBank/DDBJ whole genome shotgun (WGS) entry which is preliminary data.</text>
</comment>
<keyword evidence="1" id="KW-0472">Membrane</keyword>
<accession>A0A8J4WC79</accession>
<feature type="transmembrane region" description="Helical" evidence="1">
    <location>
        <begin position="100"/>
        <end position="124"/>
    </location>
</feature>
<evidence type="ECO:0000313" key="3">
    <source>
        <dbReference type="Proteomes" id="UP000748531"/>
    </source>
</evidence>
<dbReference type="AlphaFoldDB" id="A0A8J4WC79"/>
<protein>
    <recommendedName>
        <fullName evidence="4">DUF1279 domain-containing protein</fullName>
    </recommendedName>
</protein>